<proteinExistence type="predicted"/>
<name>A0A4D7CS54_9ENTE</name>
<dbReference type="PANTHER" id="PTHR39166">
    <property type="entry name" value="BLL1166 PROTEIN"/>
    <property type="match status" value="1"/>
</dbReference>
<accession>A0A4D7CS54</accession>
<evidence type="ECO:0000313" key="2">
    <source>
        <dbReference type="Proteomes" id="UP000298615"/>
    </source>
</evidence>
<dbReference type="Pfam" id="PF06042">
    <property type="entry name" value="NTP_transf_6"/>
    <property type="match status" value="1"/>
</dbReference>
<evidence type="ECO:0000313" key="1">
    <source>
        <dbReference type="EMBL" id="QCI87075.1"/>
    </source>
</evidence>
<dbReference type="GO" id="GO:0016740">
    <property type="term" value="F:transferase activity"/>
    <property type="evidence" value="ECO:0007669"/>
    <property type="project" value="UniProtKB-KW"/>
</dbReference>
<dbReference type="RefSeq" id="WP_136953897.1">
    <property type="nucleotide sequence ID" value="NZ_CP039712.1"/>
</dbReference>
<dbReference type="EMBL" id="CP039712">
    <property type="protein sequence ID" value="QCI87075.1"/>
    <property type="molecule type" value="Genomic_DNA"/>
</dbReference>
<dbReference type="KEGG" id="vao:FA707_08890"/>
<dbReference type="InterPro" id="IPR009267">
    <property type="entry name" value="NTP_transf_6"/>
</dbReference>
<reference evidence="1 2" key="1">
    <citation type="submission" date="2019-04" db="EMBL/GenBank/DDBJ databases">
        <title>Vagococcus sp. nov., isolated from faeces of yaks (Bos grunniens).</title>
        <authorList>
            <person name="Ge Y."/>
        </authorList>
    </citation>
    <scope>NUCLEOTIDE SEQUENCE [LARGE SCALE GENOMIC DNA]</scope>
    <source>
        <strain evidence="1 2">MN-17</strain>
    </source>
</reference>
<protein>
    <submittedName>
        <fullName evidence="1">Nucleotidyltransferase family protein</fullName>
    </submittedName>
</protein>
<organism evidence="1 2">
    <name type="scientific">Vagococcus zengguangii</name>
    <dbReference type="NCBI Taxonomy" id="2571750"/>
    <lineage>
        <taxon>Bacteria</taxon>
        <taxon>Bacillati</taxon>
        <taxon>Bacillota</taxon>
        <taxon>Bacilli</taxon>
        <taxon>Lactobacillales</taxon>
        <taxon>Enterococcaceae</taxon>
        <taxon>Vagococcus</taxon>
    </lineage>
</organism>
<dbReference type="PANTHER" id="PTHR39166:SF1">
    <property type="entry name" value="BLL1166 PROTEIN"/>
    <property type="match status" value="1"/>
</dbReference>
<dbReference type="AlphaFoldDB" id="A0A4D7CS54"/>
<sequence length="190" mass="22265">MNKEDLAKLLWKQPTLREILTIVDRLELPDCWLCAGTIRNGVWDYLSGHLTPDLTMRDVDVVFYDPAISYEQTLLIEANLKQQHPTYQWELKNQVYMHQHNPNTPMYQNARDAIAKFPETCTAIGARLHPETKQLELYTPHGIEDLVSFIVRPTPYFAEDAERMSVYHARVKNKGWHDLWTNIQYKKAPN</sequence>
<dbReference type="Proteomes" id="UP000298615">
    <property type="component" value="Chromosome"/>
</dbReference>
<keyword evidence="1" id="KW-0808">Transferase</keyword>
<gene>
    <name evidence="1" type="ORF">FA707_08890</name>
</gene>
<keyword evidence="2" id="KW-1185">Reference proteome</keyword>